<dbReference type="InterPro" id="IPR006083">
    <property type="entry name" value="PRK/URK"/>
</dbReference>
<dbReference type="Gene3D" id="3.40.50.300">
    <property type="entry name" value="P-loop containing nucleotide triphosphate hydrolases"/>
    <property type="match status" value="1"/>
</dbReference>
<feature type="domain" description="Phosphoribosyltransferase" evidence="8">
    <location>
        <begin position="325"/>
        <end position="496"/>
    </location>
</feature>
<dbReference type="Gene3D" id="3.40.50.2020">
    <property type="match status" value="1"/>
</dbReference>
<keyword evidence="4" id="KW-0547">Nucleotide-binding</keyword>
<dbReference type="PANTHER" id="PTHR10285">
    <property type="entry name" value="URIDINE KINASE"/>
    <property type="match status" value="1"/>
</dbReference>
<feature type="region of interest" description="Disordered" evidence="6">
    <location>
        <begin position="1"/>
        <end position="34"/>
    </location>
</feature>
<keyword evidence="10" id="KW-1185">Reference proteome</keyword>
<evidence type="ECO:0000256" key="1">
    <source>
        <dbReference type="ARBA" id="ARBA00004690"/>
    </source>
</evidence>
<dbReference type="Proteomes" id="UP001212997">
    <property type="component" value="Unassembled WGS sequence"/>
</dbReference>
<dbReference type="EMBL" id="JANAWD010000363">
    <property type="protein sequence ID" value="KAJ3480647.1"/>
    <property type="molecule type" value="Genomic_DNA"/>
</dbReference>
<dbReference type="InterPro" id="IPR000836">
    <property type="entry name" value="PRTase_dom"/>
</dbReference>
<dbReference type="SUPFAM" id="SSF52540">
    <property type="entry name" value="P-loop containing nucleoside triphosphate hydrolases"/>
    <property type="match status" value="1"/>
</dbReference>
<keyword evidence="5" id="KW-0418">Kinase</keyword>
<dbReference type="AlphaFoldDB" id="A0AAD5UXS5"/>
<evidence type="ECO:0000259" key="8">
    <source>
        <dbReference type="Pfam" id="PF14681"/>
    </source>
</evidence>
<keyword evidence="3" id="KW-0808">Transferase</keyword>
<name>A0AAD5UXS5_9APHY</name>
<sequence>MADGIPLEIRGDSEARSSSRTSSSDYGHRPKSPSLHVQIRKNTVLKSHGRPPWYDESGRPSCDAFVVGIGGKSITPAFRLPSYRPSHLFTGGSASGKTHVARQIVEKLGSIPTVIILSQDSFYKRHSPEEVALAHANRMDFDHPDAIDMPMFAACLADLKACKQTNIPIYSFAEHQRLDETKYLYGAAVIITEGILALHDPTLRALYDLKIFVQCDSDLMLARRLRRDVKERGRTVEGTLDQYLRYVKPSFDNFVLPTSRYANIIVPGTDNSVAIELIATHIRRQLKERANPSRQKMAEAIPRAISTQTSTPTIEKSDPWDNLHLRDSTHTLATFISEKALEHLPYRPKVVTTPVEVEYNGKELDATCVCGVSIIRSGGPLERGLRRVVNDIPIGSLLIQSDPKTGEPLLLHSALPISVRERHRAENAWVFLLDSQIVTGAAAFMAIRVLLDHGVREDHIIFVTFLVAKKGGVCTLRRAFPNVKIVTGAHDDGMREMWLEEVEEGEGRIKTEGRTILVPDPGMGHPGDRYYL</sequence>
<evidence type="ECO:0000256" key="4">
    <source>
        <dbReference type="ARBA" id="ARBA00022741"/>
    </source>
</evidence>
<dbReference type="GO" id="GO:0005524">
    <property type="term" value="F:ATP binding"/>
    <property type="evidence" value="ECO:0007669"/>
    <property type="project" value="InterPro"/>
</dbReference>
<dbReference type="GO" id="GO:0004849">
    <property type="term" value="F:uridine kinase activity"/>
    <property type="evidence" value="ECO:0007669"/>
    <property type="project" value="UniProtKB-EC"/>
</dbReference>
<dbReference type="Pfam" id="PF00485">
    <property type="entry name" value="PRK"/>
    <property type="match status" value="1"/>
</dbReference>
<dbReference type="NCBIfam" id="NF004018">
    <property type="entry name" value="PRK05480.1"/>
    <property type="match status" value="1"/>
</dbReference>
<dbReference type="Pfam" id="PF14681">
    <property type="entry name" value="UPRTase"/>
    <property type="match status" value="1"/>
</dbReference>
<evidence type="ECO:0000256" key="5">
    <source>
        <dbReference type="ARBA" id="ARBA00022777"/>
    </source>
</evidence>
<evidence type="ECO:0000256" key="6">
    <source>
        <dbReference type="SAM" id="MobiDB-lite"/>
    </source>
</evidence>
<dbReference type="InterPro" id="IPR029057">
    <property type="entry name" value="PRTase-like"/>
</dbReference>
<dbReference type="InterPro" id="IPR027417">
    <property type="entry name" value="P-loop_NTPase"/>
</dbReference>
<accession>A0AAD5UXS5</accession>
<dbReference type="PRINTS" id="PR00988">
    <property type="entry name" value="URIDINKINASE"/>
</dbReference>
<evidence type="ECO:0000313" key="9">
    <source>
        <dbReference type="EMBL" id="KAJ3480647.1"/>
    </source>
</evidence>
<protein>
    <recommendedName>
        <fullName evidence="2">uridine/cytidine kinase</fullName>
        <ecNumber evidence="2">2.7.1.48</ecNumber>
    </recommendedName>
</protein>
<reference evidence="9" key="1">
    <citation type="submission" date="2022-07" db="EMBL/GenBank/DDBJ databases">
        <title>Genome Sequence of Physisporinus lineatus.</title>
        <authorList>
            <person name="Buettner E."/>
        </authorList>
    </citation>
    <scope>NUCLEOTIDE SEQUENCE</scope>
    <source>
        <strain evidence="9">VT162</strain>
    </source>
</reference>
<comment type="pathway">
    <text evidence="1">Pyrimidine metabolism; UMP biosynthesis via salvage pathway; UMP from uridine: step 1/1.</text>
</comment>
<organism evidence="9 10">
    <name type="scientific">Meripilus lineatus</name>
    <dbReference type="NCBI Taxonomy" id="2056292"/>
    <lineage>
        <taxon>Eukaryota</taxon>
        <taxon>Fungi</taxon>
        <taxon>Dikarya</taxon>
        <taxon>Basidiomycota</taxon>
        <taxon>Agaricomycotina</taxon>
        <taxon>Agaricomycetes</taxon>
        <taxon>Polyporales</taxon>
        <taxon>Meripilaceae</taxon>
        <taxon>Meripilus</taxon>
    </lineage>
</organism>
<gene>
    <name evidence="9" type="ORF">NLI96_g8192</name>
</gene>
<dbReference type="CDD" id="cd06223">
    <property type="entry name" value="PRTases_typeI"/>
    <property type="match status" value="1"/>
</dbReference>
<evidence type="ECO:0000313" key="10">
    <source>
        <dbReference type="Proteomes" id="UP001212997"/>
    </source>
</evidence>
<evidence type="ECO:0000256" key="3">
    <source>
        <dbReference type="ARBA" id="ARBA00022679"/>
    </source>
</evidence>
<dbReference type="FunFam" id="3.40.50.300:FF:002070">
    <property type="entry name" value="Uridine kinase"/>
    <property type="match status" value="1"/>
</dbReference>
<dbReference type="EC" id="2.7.1.48" evidence="2"/>
<comment type="caution">
    <text evidence="9">The sequence shown here is derived from an EMBL/GenBank/DDBJ whole genome shotgun (WGS) entry which is preliminary data.</text>
</comment>
<proteinExistence type="predicted"/>
<feature type="domain" description="Phosphoribulokinase/uridine kinase" evidence="7">
    <location>
        <begin position="90"/>
        <end position="268"/>
    </location>
</feature>
<dbReference type="SUPFAM" id="SSF53271">
    <property type="entry name" value="PRTase-like"/>
    <property type="match status" value="1"/>
</dbReference>
<dbReference type="InterPro" id="IPR000764">
    <property type="entry name" value="Uridine_kinase-like"/>
</dbReference>
<evidence type="ECO:0000256" key="2">
    <source>
        <dbReference type="ARBA" id="ARBA00012137"/>
    </source>
</evidence>
<evidence type="ECO:0000259" key="7">
    <source>
        <dbReference type="Pfam" id="PF00485"/>
    </source>
</evidence>
<dbReference type="CDD" id="cd02023">
    <property type="entry name" value="UMPK"/>
    <property type="match status" value="1"/>
</dbReference>